<dbReference type="Proteomes" id="UP001150062">
    <property type="component" value="Unassembled WGS sequence"/>
</dbReference>
<sequence>MSAQLKLKILTENINRCQLPEVLSIMNTYYPPIENPIRYHCKKSTKFDRNKLIKRIRINFHKLQTTTQNKILLHLLLLKQPQKLRNFESNVNNFNVTNIFHLFSLILSNYEFFLNNIETRIVQIKNRSDEFFKFKDICLKFRNQLGNEEKSDIFNYLNFDMKIKLSSDIMFNLKSLKKEFDQTKAKIIDLFYLFKLLMFQFKEQLNENSKIFKNFIINSTSFQNQLKEIFAKYLKLEKELVIISIPFTKLEIINDNSGYLIVEKKIQNEIERFKNKFLNYKNKEFIRTAIDQLLFSKLDINKKDVIFYTGDSRIITETGEIFISERKPTQIESEIIWKSIVKEHEKISDIIKKTLLEYFGYEKVIDINEKLFYDEIKPSSLLQTIECKLRNIHWFQSFKGEKFFFRKEVNKDSLWCNKQWVYIKNIIFQLKDQLQMKKVPRGYCNNKNNQGNLYEKEDKKILFKCLSKLKEMYQKKKENSQIFKNKNKNTDNNDQELTVSFTFKTQTFNEI</sequence>
<organism evidence="1 2">
    <name type="scientific">Anaeramoeba flamelloides</name>
    <dbReference type="NCBI Taxonomy" id="1746091"/>
    <lineage>
        <taxon>Eukaryota</taxon>
        <taxon>Metamonada</taxon>
        <taxon>Anaeramoebidae</taxon>
        <taxon>Anaeramoeba</taxon>
    </lineage>
</organism>
<accession>A0ABQ8YYT8</accession>
<dbReference type="EMBL" id="JAOAOG010000090">
    <property type="protein sequence ID" value="KAJ6249773.1"/>
    <property type="molecule type" value="Genomic_DNA"/>
</dbReference>
<evidence type="ECO:0000313" key="2">
    <source>
        <dbReference type="Proteomes" id="UP001150062"/>
    </source>
</evidence>
<keyword evidence="2" id="KW-1185">Reference proteome</keyword>
<reference evidence="1" key="1">
    <citation type="submission" date="2022-08" db="EMBL/GenBank/DDBJ databases">
        <title>Novel sulfate-reducing endosymbionts in the free-living metamonad Anaeramoeba.</title>
        <authorList>
            <person name="Jerlstrom-Hultqvist J."/>
            <person name="Cepicka I."/>
            <person name="Gallot-Lavallee L."/>
            <person name="Salas-Leiva D."/>
            <person name="Curtis B.A."/>
            <person name="Zahonova K."/>
            <person name="Pipaliya S."/>
            <person name="Dacks J."/>
            <person name="Roger A.J."/>
        </authorList>
    </citation>
    <scope>NUCLEOTIDE SEQUENCE</scope>
    <source>
        <strain evidence="1">Schooner1</strain>
    </source>
</reference>
<evidence type="ECO:0000313" key="1">
    <source>
        <dbReference type="EMBL" id="KAJ6249773.1"/>
    </source>
</evidence>
<gene>
    <name evidence="1" type="ORF">M0813_16452</name>
</gene>
<protein>
    <submittedName>
        <fullName evidence="1">Uncharacterized protein</fullName>
    </submittedName>
</protein>
<name>A0ABQ8YYT8_9EUKA</name>
<proteinExistence type="predicted"/>
<comment type="caution">
    <text evidence="1">The sequence shown here is derived from an EMBL/GenBank/DDBJ whole genome shotgun (WGS) entry which is preliminary data.</text>
</comment>